<dbReference type="AlphaFoldDB" id="A0AAW2XTS1"/>
<accession>A0AAW2XTS1</accession>
<dbReference type="Pfam" id="PF07727">
    <property type="entry name" value="RVT_2"/>
    <property type="match status" value="1"/>
</dbReference>
<reference evidence="2" key="1">
    <citation type="submission" date="2020-06" db="EMBL/GenBank/DDBJ databases">
        <authorList>
            <person name="Li T."/>
            <person name="Hu X."/>
            <person name="Zhang T."/>
            <person name="Song X."/>
            <person name="Zhang H."/>
            <person name="Dai N."/>
            <person name="Sheng W."/>
            <person name="Hou X."/>
            <person name="Wei L."/>
        </authorList>
    </citation>
    <scope>NUCLEOTIDE SEQUENCE</scope>
    <source>
        <strain evidence="2">KEN1</strain>
        <tissue evidence="2">Leaf</tissue>
    </source>
</reference>
<name>A0AAW2XTS1_9LAMI</name>
<dbReference type="EMBL" id="JACGWN010000003">
    <property type="protein sequence ID" value="KAL0457314.1"/>
    <property type="molecule type" value="Genomic_DNA"/>
</dbReference>
<evidence type="ECO:0000259" key="1">
    <source>
        <dbReference type="Pfam" id="PF07727"/>
    </source>
</evidence>
<dbReference type="InterPro" id="IPR013103">
    <property type="entry name" value="RVT_2"/>
</dbReference>
<gene>
    <name evidence="2" type="ORF">Slati_1070600</name>
</gene>
<reference evidence="2" key="2">
    <citation type="journal article" date="2024" name="Plant">
        <title>Genomic evolution and insights into agronomic trait innovations of Sesamum species.</title>
        <authorList>
            <person name="Miao H."/>
            <person name="Wang L."/>
            <person name="Qu L."/>
            <person name="Liu H."/>
            <person name="Sun Y."/>
            <person name="Le M."/>
            <person name="Wang Q."/>
            <person name="Wei S."/>
            <person name="Zheng Y."/>
            <person name="Lin W."/>
            <person name="Duan Y."/>
            <person name="Cao H."/>
            <person name="Xiong S."/>
            <person name="Wang X."/>
            <person name="Wei L."/>
            <person name="Li C."/>
            <person name="Ma Q."/>
            <person name="Ju M."/>
            <person name="Zhao R."/>
            <person name="Li G."/>
            <person name="Mu C."/>
            <person name="Tian Q."/>
            <person name="Mei H."/>
            <person name="Zhang T."/>
            <person name="Gao T."/>
            <person name="Zhang H."/>
        </authorList>
    </citation>
    <scope>NUCLEOTIDE SEQUENCE</scope>
    <source>
        <strain evidence="2">KEN1</strain>
    </source>
</reference>
<evidence type="ECO:0000313" key="2">
    <source>
        <dbReference type="EMBL" id="KAL0457314.1"/>
    </source>
</evidence>
<feature type="domain" description="Reverse transcriptase Ty1/copia-type" evidence="1">
    <location>
        <begin position="85"/>
        <end position="203"/>
    </location>
</feature>
<proteinExistence type="predicted"/>
<comment type="caution">
    <text evidence="2">The sequence shown here is derived from an EMBL/GenBank/DDBJ whole genome shotgun (WGS) entry which is preliminary data.</text>
</comment>
<protein>
    <submittedName>
        <fullName evidence="2">Retrovirus-related Pol polyprotein from transposon RE1</fullName>
    </submittedName>
</protein>
<sequence>MVYKLKLRADGSVERVKRGWLRRALVRWKEWIMSIVFHRLLKAVTVRLFLAIASANSWPLHQLDVNNAFLHGYWMRRFTCFPGRLKQASRQWNQELTSKLLAFGFTQSPHNYCLFVMGSAETFVAILVYVDALITSPSMSLITGVKSYLDALFTIKNLGEARFFLGLQLARSAEGTSVTQTKYILDIIHDTGLTDAKSATTPFPQHVKLSVTGGAVLSDPERYRRLVVGFFTWVSQDPTFLIVCSN</sequence>
<organism evidence="2">
    <name type="scientific">Sesamum latifolium</name>
    <dbReference type="NCBI Taxonomy" id="2727402"/>
    <lineage>
        <taxon>Eukaryota</taxon>
        <taxon>Viridiplantae</taxon>
        <taxon>Streptophyta</taxon>
        <taxon>Embryophyta</taxon>
        <taxon>Tracheophyta</taxon>
        <taxon>Spermatophyta</taxon>
        <taxon>Magnoliopsida</taxon>
        <taxon>eudicotyledons</taxon>
        <taxon>Gunneridae</taxon>
        <taxon>Pentapetalae</taxon>
        <taxon>asterids</taxon>
        <taxon>lamiids</taxon>
        <taxon>Lamiales</taxon>
        <taxon>Pedaliaceae</taxon>
        <taxon>Sesamum</taxon>
    </lineage>
</organism>